<evidence type="ECO:0000256" key="1">
    <source>
        <dbReference type="SAM" id="MobiDB-lite"/>
    </source>
</evidence>
<reference evidence="2 3" key="1">
    <citation type="journal article" date="2011" name="Science">
        <title>The ecoresponsive genome of Daphnia pulex.</title>
        <authorList>
            <person name="Colbourne J.K."/>
            <person name="Pfrender M.E."/>
            <person name="Gilbert D."/>
            <person name="Thomas W.K."/>
            <person name="Tucker A."/>
            <person name="Oakley T.H."/>
            <person name="Tokishita S."/>
            <person name="Aerts A."/>
            <person name="Arnold G.J."/>
            <person name="Basu M.K."/>
            <person name="Bauer D.J."/>
            <person name="Caceres C.E."/>
            <person name="Carmel L."/>
            <person name="Casola C."/>
            <person name="Choi J.H."/>
            <person name="Detter J.C."/>
            <person name="Dong Q."/>
            <person name="Dusheyko S."/>
            <person name="Eads B.D."/>
            <person name="Frohlich T."/>
            <person name="Geiler-Samerotte K.A."/>
            <person name="Gerlach D."/>
            <person name="Hatcher P."/>
            <person name="Jogdeo S."/>
            <person name="Krijgsveld J."/>
            <person name="Kriventseva E.V."/>
            <person name="Kultz D."/>
            <person name="Laforsch C."/>
            <person name="Lindquist E."/>
            <person name="Lopez J."/>
            <person name="Manak J.R."/>
            <person name="Muller J."/>
            <person name="Pangilinan J."/>
            <person name="Patwardhan R.P."/>
            <person name="Pitluck S."/>
            <person name="Pritham E.J."/>
            <person name="Rechtsteiner A."/>
            <person name="Rho M."/>
            <person name="Rogozin I.B."/>
            <person name="Sakarya O."/>
            <person name="Salamov A."/>
            <person name="Schaack S."/>
            <person name="Shapiro H."/>
            <person name="Shiga Y."/>
            <person name="Skalitzky C."/>
            <person name="Smith Z."/>
            <person name="Souvorov A."/>
            <person name="Sung W."/>
            <person name="Tang Z."/>
            <person name="Tsuchiya D."/>
            <person name="Tu H."/>
            <person name="Vos H."/>
            <person name="Wang M."/>
            <person name="Wolf Y.I."/>
            <person name="Yamagata H."/>
            <person name="Yamada T."/>
            <person name="Ye Y."/>
            <person name="Shaw J.R."/>
            <person name="Andrews J."/>
            <person name="Crease T.J."/>
            <person name="Tang H."/>
            <person name="Lucas S.M."/>
            <person name="Robertson H.M."/>
            <person name="Bork P."/>
            <person name="Koonin E.V."/>
            <person name="Zdobnov E.M."/>
            <person name="Grigoriev I.V."/>
            <person name="Lynch M."/>
            <person name="Boore J.L."/>
        </authorList>
    </citation>
    <scope>NUCLEOTIDE SEQUENCE [LARGE SCALE GENOMIC DNA]</scope>
</reference>
<dbReference type="InParanoid" id="E9HM64"/>
<name>E9HM64_DAPPU</name>
<feature type="compositionally biased region" description="Low complexity" evidence="1">
    <location>
        <begin position="117"/>
        <end position="126"/>
    </location>
</feature>
<dbReference type="EMBL" id="GL732684">
    <property type="protein sequence ID" value="EFX67190.1"/>
    <property type="molecule type" value="Genomic_DNA"/>
</dbReference>
<keyword evidence="3" id="KW-1185">Reference proteome</keyword>
<evidence type="ECO:0000313" key="2">
    <source>
        <dbReference type="EMBL" id="EFX67190.1"/>
    </source>
</evidence>
<evidence type="ECO:0000313" key="3">
    <source>
        <dbReference type="Proteomes" id="UP000000305"/>
    </source>
</evidence>
<dbReference type="InterPro" id="IPR052596">
    <property type="entry name" value="AMBRA1_autophagy"/>
</dbReference>
<sequence length="199" mass="21429">MGGKRYTTGIPPATNHWRCVFTRCMNWSSRLGRSVTLCAGLHSLEPSRLGLCLAQVNVDQFVVSVSISPTCRHLLLGLASSRALSVASRDHALPTLWAQVYQIPTKVFQAQRNNPSTTAANAATAAGQNSVGDLPADQMHPLLEKKQSIPPPQGSLLHVRDLSQTTDVGLTSLNCIRWIPTAGQGFVLGTNKGHLKVID</sequence>
<feature type="region of interest" description="Disordered" evidence="1">
    <location>
        <begin position="114"/>
        <end position="136"/>
    </location>
</feature>
<organism evidence="2 3">
    <name type="scientific">Daphnia pulex</name>
    <name type="common">Water flea</name>
    <dbReference type="NCBI Taxonomy" id="6669"/>
    <lineage>
        <taxon>Eukaryota</taxon>
        <taxon>Metazoa</taxon>
        <taxon>Ecdysozoa</taxon>
        <taxon>Arthropoda</taxon>
        <taxon>Crustacea</taxon>
        <taxon>Branchiopoda</taxon>
        <taxon>Diplostraca</taxon>
        <taxon>Cladocera</taxon>
        <taxon>Anomopoda</taxon>
        <taxon>Daphniidae</taxon>
        <taxon>Daphnia</taxon>
    </lineage>
</organism>
<accession>E9HM64</accession>
<gene>
    <name evidence="2" type="ORF">DAPPUDRAFT_331334</name>
</gene>
<proteinExistence type="predicted"/>
<dbReference type="KEGG" id="dpx:DAPPUDRAFT_331334"/>
<dbReference type="PhylomeDB" id="E9HM64"/>
<dbReference type="OrthoDB" id="6363363at2759"/>
<dbReference type="PANTHER" id="PTHR22874">
    <property type="entry name" value="ACTIVATING MOLECULE IN BECN1-REGULATED AUTOPHAGY PROTEIN 1"/>
    <property type="match status" value="1"/>
</dbReference>
<dbReference type="HOGENOM" id="CLU_1373468_0_0_1"/>
<dbReference type="Proteomes" id="UP000000305">
    <property type="component" value="Unassembled WGS sequence"/>
</dbReference>
<dbReference type="PANTHER" id="PTHR22874:SF1">
    <property type="entry name" value="ACTIVATING MOLECULE IN BECN1-REGULATED AUTOPHAGY PROTEIN 1"/>
    <property type="match status" value="1"/>
</dbReference>
<dbReference type="STRING" id="6669.E9HM64"/>
<protein>
    <submittedName>
        <fullName evidence="2">Uncharacterized protein</fullName>
    </submittedName>
</protein>
<dbReference type="AlphaFoldDB" id="E9HM64"/>